<organism evidence="3 4">
    <name type="scientific">Sphingobium ummariense RL-3</name>
    <dbReference type="NCBI Taxonomy" id="1346791"/>
    <lineage>
        <taxon>Bacteria</taxon>
        <taxon>Pseudomonadati</taxon>
        <taxon>Pseudomonadota</taxon>
        <taxon>Alphaproteobacteria</taxon>
        <taxon>Sphingomonadales</taxon>
        <taxon>Sphingomonadaceae</taxon>
        <taxon>Sphingobium</taxon>
    </lineage>
</organism>
<evidence type="ECO:0000259" key="2">
    <source>
        <dbReference type="Pfam" id="PF16220"/>
    </source>
</evidence>
<dbReference type="Pfam" id="PF16220">
    <property type="entry name" value="DUF4880"/>
    <property type="match status" value="1"/>
</dbReference>
<protein>
    <recommendedName>
        <fullName evidence="5">FecR protein domain-containing protein</fullName>
    </recommendedName>
</protein>
<dbReference type="RefSeq" id="WP_021318691.1">
    <property type="nucleotide sequence ID" value="NZ_AUWY01000101.1"/>
</dbReference>
<keyword evidence="4" id="KW-1185">Reference proteome</keyword>
<proteinExistence type="predicted"/>
<dbReference type="eggNOG" id="COG3712">
    <property type="taxonomic scope" value="Bacteria"/>
</dbReference>
<dbReference type="PIRSF" id="PIRSF018266">
    <property type="entry name" value="FecR"/>
    <property type="match status" value="1"/>
</dbReference>
<name>T0J070_9SPHN</name>
<dbReference type="PATRIC" id="fig|1346791.3.peg.2824"/>
<sequence length="323" mass="35960">MTSPAHEASDRAARWILRQEEPDWSPREEAELEAWLAESSLHRAAYLRQQTGWRAADRIGSLGPIDGEKFDRPQSPFYRRWQPWAIAASLALVVGAGSTLIFSDGPPRSVTQAFATPIGAQQKVVLADHSKVELNTATRLRAAVTAHRREVWLDQGEAFFDIRHREHTPFVVHVGTRSVTVLGTKFAIRRDGTNVTVSVLEGRVRVDATTDAKVKRSTTISAGDVAVVRDNAMLVAEHAETRVENALGWREGMLNFSDARLADAAREFNRYHRRQILVTGKVATDMRIDGAFQAANIDGFTHLLRDAYGLRVTEDGETIKISE</sequence>
<dbReference type="STRING" id="1346791.M529_14680"/>
<dbReference type="Gene3D" id="3.55.50.30">
    <property type="match status" value="1"/>
</dbReference>
<dbReference type="InterPro" id="IPR012373">
    <property type="entry name" value="Ferrdict_sens_TM"/>
</dbReference>
<dbReference type="InterPro" id="IPR006860">
    <property type="entry name" value="FecR"/>
</dbReference>
<gene>
    <name evidence="3" type="ORF">M529_14680</name>
</gene>
<evidence type="ECO:0000259" key="1">
    <source>
        <dbReference type="Pfam" id="PF04773"/>
    </source>
</evidence>
<evidence type="ECO:0000313" key="4">
    <source>
        <dbReference type="Proteomes" id="UP000015523"/>
    </source>
</evidence>
<dbReference type="Pfam" id="PF04773">
    <property type="entry name" value="FecR"/>
    <property type="match status" value="1"/>
</dbReference>
<dbReference type="AlphaFoldDB" id="T0J070"/>
<dbReference type="InterPro" id="IPR032623">
    <property type="entry name" value="FecR_N"/>
</dbReference>
<dbReference type="OrthoDB" id="9798846at2"/>
<accession>T0J070</accession>
<reference evidence="3 4" key="1">
    <citation type="journal article" date="2013" name="Genome Announc.">
        <title>Draft Genome Sequence of Sphingobium ummariense Strain RL-3, a Hexachlorocyclohexane-Degrading Bacterium.</title>
        <authorList>
            <person name="Kohli P."/>
            <person name="Dua A."/>
            <person name="Sangwan N."/>
            <person name="Oldach P."/>
            <person name="Khurana J.P."/>
            <person name="Lal R."/>
        </authorList>
    </citation>
    <scope>NUCLEOTIDE SEQUENCE [LARGE SCALE GENOMIC DNA]</scope>
    <source>
        <strain evidence="3 4">RL-3</strain>
    </source>
</reference>
<dbReference type="PANTHER" id="PTHR30273">
    <property type="entry name" value="PERIPLASMIC SIGNAL SENSOR AND SIGMA FACTOR ACTIVATOR FECR-RELATED"/>
    <property type="match status" value="1"/>
</dbReference>
<dbReference type="PANTHER" id="PTHR30273:SF2">
    <property type="entry name" value="PROTEIN FECR"/>
    <property type="match status" value="1"/>
</dbReference>
<dbReference type="GO" id="GO:0016989">
    <property type="term" value="F:sigma factor antagonist activity"/>
    <property type="evidence" value="ECO:0007669"/>
    <property type="project" value="TreeGrafter"/>
</dbReference>
<feature type="domain" description="FecR protein" evidence="1">
    <location>
        <begin position="115"/>
        <end position="205"/>
    </location>
</feature>
<dbReference type="EMBL" id="AUWY01000101">
    <property type="protein sequence ID" value="EQB31391.1"/>
    <property type="molecule type" value="Genomic_DNA"/>
</dbReference>
<comment type="caution">
    <text evidence="3">The sequence shown here is derived from an EMBL/GenBank/DDBJ whole genome shotgun (WGS) entry which is preliminary data.</text>
</comment>
<dbReference type="Proteomes" id="UP000015523">
    <property type="component" value="Unassembled WGS sequence"/>
</dbReference>
<evidence type="ECO:0008006" key="5">
    <source>
        <dbReference type="Google" id="ProtNLM"/>
    </source>
</evidence>
<evidence type="ECO:0000313" key="3">
    <source>
        <dbReference type="EMBL" id="EQB31391.1"/>
    </source>
</evidence>
<feature type="domain" description="FecR N-terminal" evidence="2">
    <location>
        <begin position="10"/>
        <end position="49"/>
    </location>
</feature>
<dbReference type="Gene3D" id="2.60.120.1440">
    <property type="match status" value="1"/>
</dbReference>